<gene>
    <name evidence="4" type="ORF">LAMO00422_LOCUS13022</name>
</gene>
<evidence type="ECO:0000256" key="1">
    <source>
        <dbReference type="ARBA" id="ARBA00022801"/>
    </source>
</evidence>
<dbReference type="SUPFAM" id="SSF52540">
    <property type="entry name" value="P-loop containing nucleoside triphosphate hydrolases"/>
    <property type="match status" value="1"/>
</dbReference>
<dbReference type="EMBL" id="HBEM01019048">
    <property type="protein sequence ID" value="CAD8454081.1"/>
    <property type="molecule type" value="Transcribed_RNA"/>
</dbReference>
<dbReference type="CDD" id="cd18793">
    <property type="entry name" value="SF2_C_SNF"/>
    <property type="match status" value="1"/>
</dbReference>
<evidence type="ECO:0000313" key="4">
    <source>
        <dbReference type="EMBL" id="CAD8454081.1"/>
    </source>
</evidence>
<protein>
    <recommendedName>
        <fullName evidence="3">Helicase C-terminal domain-containing protein</fullName>
    </recommendedName>
</protein>
<keyword evidence="1" id="KW-0378">Hydrolase</keyword>
<feature type="domain" description="Helicase C-terminal" evidence="3">
    <location>
        <begin position="99"/>
        <end position="249"/>
    </location>
</feature>
<dbReference type="PANTHER" id="PTHR45865:SF1">
    <property type="entry name" value="E3 UBIQUITIN-PROTEIN LIGASE SHPRH"/>
    <property type="match status" value="1"/>
</dbReference>
<dbReference type="InterPro" id="IPR049730">
    <property type="entry name" value="SNF2/RAD54-like_C"/>
</dbReference>
<dbReference type="Gene3D" id="3.40.50.300">
    <property type="entry name" value="P-loop containing nucleotide triphosphate hydrolases"/>
    <property type="match status" value="1"/>
</dbReference>
<dbReference type="InterPro" id="IPR052583">
    <property type="entry name" value="ATP-helicase/E3_Ub-Ligase"/>
</dbReference>
<feature type="compositionally biased region" description="Basic and acidic residues" evidence="2">
    <location>
        <begin position="261"/>
        <end position="270"/>
    </location>
</feature>
<dbReference type="PANTHER" id="PTHR45865">
    <property type="entry name" value="E3 UBIQUITIN-PROTEIN LIGASE SHPRH FAMILY MEMBER"/>
    <property type="match status" value="1"/>
</dbReference>
<dbReference type="Pfam" id="PF00271">
    <property type="entry name" value="Helicase_C"/>
    <property type="match status" value="1"/>
</dbReference>
<dbReference type="InterPro" id="IPR001650">
    <property type="entry name" value="Helicase_C-like"/>
</dbReference>
<feature type="region of interest" description="Disordered" evidence="2">
    <location>
        <begin position="242"/>
        <end position="270"/>
    </location>
</feature>
<accession>A0A7S0DG92</accession>
<evidence type="ECO:0000259" key="3">
    <source>
        <dbReference type="PROSITE" id="PS51194"/>
    </source>
</evidence>
<dbReference type="AlphaFoldDB" id="A0A7S0DG92"/>
<sequence>MEVEQTVAEIGFDYHPGFTTGELKSLPGPGCPLMSRIARFAAFSPLFITHLFNITGIPPGSKANVIPLGFASQPRNGKEEKKYDSHNEGRWWSPKMRALVEQIRLVSRKEKNSKIVVFSQLKQAILHAFCVLNSANIKCVRIVKGDRAEFLLSAVHTFNTNPNCTVLLLHAGPAASGLTLTVARHVILLEPFLKSGEEAQALNRCHRIGQTRPVECQVFYYQKSVEERMLWYRSKESSQRTDTDSLSLAPVGEKISNPRSRNRDALNDENLRREKLQVVIGALEKPEPE</sequence>
<name>A0A7S0DG92_9EUKA</name>
<reference evidence="4" key="1">
    <citation type="submission" date="2021-01" db="EMBL/GenBank/DDBJ databases">
        <authorList>
            <person name="Corre E."/>
            <person name="Pelletier E."/>
            <person name="Niang G."/>
            <person name="Scheremetjew M."/>
            <person name="Finn R."/>
            <person name="Kale V."/>
            <person name="Holt S."/>
            <person name="Cochrane G."/>
            <person name="Meng A."/>
            <person name="Brown T."/>
            <person name="Cohen L."/>
        </authorList>
    </citation>
    <scope>NUCLEOTIDE SEQUENCE</scope>
    <source>
        <strain evidence="4">CCMP2058</strain>
    </source>
</reference>
<dbReference type="PROSITE" id="PS51194">
    <property type="entry name" value="HELICASE_CTER"/>
    <property type="match status" value="1"/>
</dbReference>
<evidence type="ECO:0000256" key="2">
    <source>
        <dbReference type="SAM" id="MobiDB-lite"/>
    </source>
</evidence>
<dbReference type="GO" id="GO:0016787">
    <property type="term" value="F:hydrolase activity"/>
    <property type="evidence" value="ECO:0007669"/>
    <property type="project" value="UniProtKB-KW"/>
</dbReference>
<dbReference type="InterPro" id="IPR027417">
    <property type="entry name" value="P-loop_NTPase"/>
</dbReference>
<proteinExistence type="predicted"/>
<organism evidence="4">
    <name type="scientific">Amorphochlora amoebiformis</name>
    <dbReference type="NCBI Taxonomy" id="1561963"/>
    <lineage>
        <taxon>Eukaryota</taxon>
        <taxon>Sar</taxon>
        <taxon>Rhizaria</taxon>
        <taxon>Cercozoa</taxon>
        <taxon>Chlorarachniophyceae</taxon>
        <taxon>Amorphochlora</taxon>
    </lineage>
</organism>